<name>A0ABS1WZV0_9GAMM</name>
<dbReference type="EMBL" id="JAEVLS010000003">
    <property type="protein sequence ID" value="MBM0106491.1"/>
    <property type="molecule type" value="Genomic_DNA"/>
</dbReference>
<organism evidence="1 2">
    <name type="scientific">Steroidobacter gossypii</name>
    <dbReference type="NCBI Taxonomy" id="2805490"/>
    <lineage>
        <taxon>Bacteria</taxon>
        <taxon>Pseudomonadati</taxon>
        <taxon>Pseudomonadota</taxon>
        <taxon>Gammaproteobacteria</taxon>
        <taxon>Steroidobacterales</taxon>
        <taxon>Steroidobacteraceae</taxon>
        <taxon>Steroidobacter</taxon>
    </lineage>
</organism>
<sequence>MPSASKNLARVKEVLEPSFTELASLFELSPQTLQEWQAGRRIAPENERALEQLARAADILDAAGLAQNARVLRRPLFEGKNFFELVRGGSQPDTIAHMLVAMIQDEVAQRRRLEDRLSSRTPKLVYVDELGSPHLNERL</sequence>
<comment type="caution">
    <text evidence="1">The sequence shown here is derived from an EMBL/GenBank/DDBJ whole genome shotgun (WGS) entry which is preliminary data.</text>
</comment>
<gene>
    <name evidence="1" type="ORF">JM946_17315</name>
</gene>
<evidence type="ECO:0000313" key="2">
    <source>
        <dbReference type="Proteomes" id="UP000661077"/>
    </source>
</evidence>
<protein>
    <recommendedName>
        <fullName evidence="3">Transcriptional regulator</fullName>
    </recommendedName>
</protein>
<dbReference type="RefSeq" id="WP_203168589.1">
    <property type="nucleotide sequence ID" value="NZ_JAEVLS010000003.1"/>
</dbReference>
<accession>A0ABS1WZV0</accession>
<keyword evidence="2" id="KW-1185">Reference proteome</keyword>
<reference evidence="1 2" key="1">
    <citation type="journal article" date="2021" name="Int. J. Syst. Evol. Microbiol.">
        <title>Steroidobacter gossypii sp. nov., isolated from soil of cotton cropping field.</title>
        <authorList>
            <person name="Huang R."/>
            <person name="Yang S."/>
            <person name="Zhen C."/>
            <person name="Liu W."/>
        </authorList>
    </citation>
    <scope>NUCLEOTIDE SEQUENCE [LARGE SCALE GENOMIC DNA]</scope>
    <source>
        <strain evidence="1 2">S1-65</strain>
    </source>
</reference>
<dbReference type="Proteomes" id="UP000661077">
    <property type="component" value="Unassembled WGS sequence"/>
</dbReference>
<evidence type="ECO:0008006" key="3">
    <source>
        <dbReference type="Google" id="ProtNLM"/>
    </source>
</evidence>
<evidence type="ECO:0000313" key="1">
    <source>
        <dbReference type="EMBL" id="MBM0106491.1"/>
    </source>
</evidence>
<proteinExistence type="predicted"/>